<evidence type="ECO:0000313" key="3">
    <source>
        <dbReference type="Proteomes" id="UP001474421"/>
    </source>
</evidence>
<dbReference type="AlphaFoldDB" id="A0AAW1B326"/>
<protein>
    <submittedName>
        <fullName evidence="2">CREB-regulated transcription coactivator 2</fullName>
    </submittedName>
</protein>
<feature type="domain" description="Transducer of regulated CREB activity N-terminal" evidence="1">
    <location>
        <begin position="36"/>
        <end position="65"/>
    </location>
</feature>
<comment type="caution">
    <text evidence="2">The sequence shown here is derived from an EMBL/GenBank/DDBJ whole genome shotgun (WGS) entry which is preliminary data.</text>
</comment>
<dbReference type="Proteomes" id="UP001474421">
    <property type="component" value="Unassembled WGS sequence"/>
</dbReference>
<keyword evidence="3" id="KW-1185">Reference proteome</keyword>
<evidence type="ECO:0000313" key="2">
    <source>
        <dbReference type="EMBL" id="KAK9396405.1"/>
    </source>
</evidence>
<sequence>MQNGGTSGGFRGCRTGLFGSASSPAAVASSAMAVSNPCKFSKKIALQKQQQTEEMVAFEVVLIELGTT</sequence>
<dbReference type="GO" id="GO:0051289">
    <property type="term" value="P:protein homotetramerization"/>
    <property type="evidence" value="ECO:0007669"/>
    <property type="project" value="InterPro"/>
</dbReference>
<dbReference type="GO" id="GO:0008140">
    <property type="term" value="F:cAMP response element binding protein binding"/>
    <property type="evidence" value="ECO:0007669"/>
    <property type="project" value="InterPro"/>
</dbReference>
<name>A0AAW1B326_CROAD</name>
<accession>A0AAW1B326</accession>
<gene>
    <name evidence="2" type="ORF">NXF25_019766</name>
</gene>
<dbReference type="Pfam" id="PF12884">
    <property type="entry name" value="TORC_N"/>
    <property type="match status" value="1"/>
</dbReference>
<evidence type="ECO:0000259" key="1">
    <source>
        <dbReference type="Pfam" id="PF12884"/>
    </source>
</evidence>
<reference evidence="2 3" key="1">
    <citation type="journal article" date="2024" name="Proc. Natl. Acad. Sci. U.S.A.">
        <title>The genetic regulatory architecture and epigenomic basis for age-related changes in rattlesnake venom.</title>
        <authorList>
            <person name="Hogan M.P."/>
            <person name="Holding M.L."/>
            <person name="Nystrom G.S."/>
            <person name="Colston T.J."/>
            <person name="Bartlett D.A."/>
            <person name="Mason A.J."/>
            <person name="Ellsworth S.A."/>
            <person name="Rautsaw R.M."/>
            <person name="Lawrence K.C."/>
            <person name="Strickland J.L."/>
            <person name="He B."/>
            <person name="Fraser P."/>
            <person name="Margres M.J."/>
            <person name="Gilbert D.M."/>
            <person name="Gibbs H.L."/>
            <person name="Parkinson C.L."/>
            <person name="Rokyta D.R."/>
        </authorList>
    </citation>
    <scope>NUCLEOTIDE SEQUENCE [LARGE SCALE GENOMIC DNA]</scope>
    <source>
        <strain evidence="2">DRR0105</strain>
    </source>
</reference>
<proteinExistence type="predicted"/>
<dbReference type="InterPro" id="IPR024783">
    <property type="entry name" value="TORC_N"/>
</dbReference>
<dbReference type="EMBL" id="JAOTOJ010000008">
    <property type="protein sequence ID" value="KAK9396405.1"/>
    <property type="molecule type" value="Genomic_DNA"/>
</dbReference>
<organism evidence="2 3">
    <name type="scientific">Crotalus adamanteus</name>
    <name type="common">Eastern diamondback rattlesnake</name>
    <dbReference type="NCBI Taxonomy" id="8729"/>
    <lineage>
        <taxon>Eukaryota</taxon>
        <taxon>Metazoa</taxon>
        <taxon>Chordata</taxon>
        <taxon>Craniata</taxon>
        <taxon>Vertebrata</taxon>
        <taxon>Euteleostomi</taxon>
        <taxon>Lepidosauria</taxon>
        <taxon>Squamata</taxon>
        <taxon>Bifurcata</taxon>
        <taxon>Unidentata</taxon>
        <taxon>Episquamata</taxon>
        <taxon>Toxicofera</taxon>
        <taxon>Serpentes</taxon>
        <taxon>Colubroidea</taxon>
        <taxon>Viperidae</taxon>
        <taxon>Crotalinae</taxon>
        <taxon>Crotalus</taxon>
    </lineage>
</organism>